<evidence type="ECO:0000313" key="1">
    <source>
        <dbReference type="EMBL" id="MXU84178.1"/>
    </source>
</evidence>
<dbReference type="EMBL" id="GIFC01002095">
    <property type="protein sequence ID" value="MXU84178.1"/>
    <property type="molecule type" value="Transcribed_RNA"/>
</dbReference>
<dbReference type="AlphaFoldDB" id="A0A6B0TXY8"/>
<accession>A0A6B0TXY8</accession>
<name>A0A6B0TXY8_IXORI</name>
<protein>
    <submittedName>
        <fullName evidence="1">Uncharacterized protein</fullName>
    </submittedName>
</protein>
<organism evidence="1">
    <name type="scientific">Ixodes ricinus</name>
    <name type="common">Common tick</name>
    <name type="synonym">Acarus ricinus</name>
    <dbReference type="NCBI Taxonomy" id="34613"/>
    <lineage>
        <taxon>Eukaryota</taxon>
        <taxon>Metazoa</taxon>
        <taxon>Ecdysozoa</taxon>
        <taxon>Arthropoda</taxon>
        <taxon>Chelicerata</taxon>
        <taxon>Arachnida</taxon>
        <taxon>Acari</taxon>
        <taxon>Parasitiformes</taxon>
        <taxon>Ixodida</taxon>
        <taxon>Ixodoidea</taxon>
        <taxon>Ixodidae</taxon>
        <taxon>Ixodinae</taxon>
        <taxon>Ixodes</taxon>
    </lineage>
</organism>
<reference evidence="1" key="1">
    <citation type="submission" date="2019-12" db="EMBL/GenBank/DDBJ databases">
        <title>An insight into the sialome of adult female Ixodes ricinus ticks feeding for 6 days.</title>
        <authorList>
            <person name="Perner J."/>
            <person name="Ribeiro J.M.C."/>
        </authorList>
    </citation>
    <scope>NUCLEOTIDE SEQUENCE</scope>
    <source>
        <strain evidence="1">Semi-engorged</strain>
        <tissue evidence="1">Salivary glands</tissue>
    </source>
</reference>
<sequence>MLPPFRRPLFPGLLLPIPRVPLSWSARTWPPCQRQRRPSLPRRQAQKKCVVPTRWKPNWSQPRRTSWLLLLSWPVNWEL</sequence>
<proteinExistence type="predicted"/>